<accession>A0A221V2T9</accession>
<sequence>MVSCAKNYVVKPPLIDVKCQFSYFTHNNLEKLKLKGPEEINVGTIYYCQLPER</sequence>
<dbReference type="AlphaFoldDB" id="A0A221V2T9"/>
<protein>
    <submittedName>
        <fullName evidence="1">Uncharacterized protein</fullName>
    </submittedName>
</protein>
<proteinExistence type="predicted"/>
<gene>
    <name evidence="1" type="ORF">AREALGSMS7_04506</name>
</gene>
<evidence type="ECO:0000313" key="2">
    <source>
        <dbReference type="Proteomes" id="UP000204551"/>
    </source>
</evidence>
<reference evidence="1 2" key="1">
    <citation type="submission" date="2017-07" db="EMBL/GenBank/DDBJ databases">
        <title>Genome Sequence of Arenibacter algicola Strain SMS7 Isolated from a culture of the Diatom Skeletonema marinoi.</title>
        <authorList>
            <person name="Topel M."/>
            <person name="Pinder M.I.M."/>
            <person name="Johansson O.N."/>
            <person name="Kourtchenko O."/>
            <person name="Godhe A."/>
            <person name="Clarke A.K."/>
        </authorList>
    </citation>
    <scope>NUCLEOTIDE SEQUENCE [LARGE SCALE GENOMIC DNA]</scope>
    <source>
        <strain evidence="1 2">SMS7</strain>
    </source>
</reference>
<dbReference type="KEGG" id="aalg:AREALGSMS7_04506"/>
<evidence type="ECO:0000313" key="1">
    <source>
        <dbReference type="EMBL" id="ASO07904.1"/>
    </source>
</evidence>
<dbReference type="EMBL" id="CP022515">
    <property type="protein sequence ID" value="ASO07904.1"/>
    <property type="molecule type" value="Genomic_DNA"/>
</dbReference>
<dbReference type="STRING" id="616991.GCA_000733925_02718"/>
<organism evidence="1 2">
    <name type="scientific">Arenibacter algicola</name>
    <dbReference type="NCBI Taxonomy" id="616991"/>
    <lineage>
        <taxon>Bacteria</taxon>
        <taxon>Pseudomonadati</taxon>
        <taxon>Bacteroidota</taxon>
        <taxon>Flavobacteriia</taxon>
        <taxon>Flavobacteriales</taxon>
        <taxon>Flavobacteriaceae</taxon>
        <taxon>Arenibacter</taxon>
    </lineage>
</organism>
<dbReference type="Proteomes" id="UP000204551">
    <property type="component" value="Chromosome"/>
</dbReference>
<name>A0A221V2T9_9FLAO</name>